<reference evidence="6" key="1">
    <citation type="submission" date="2020-05" db="EMBL/GenBank/DDBJ databases">
        <authorList>
            <person name="Chiriac C."/>
            <person name="Salcher M."/>
            <person name="Ghai R."/>
            <person name="Kavagutti S V."/>
        </authorList>
    </citation>
    <scope>NUCLEOTIDE SEQUENCE</scope>
</reference>
<evidence type="ECO:0000313" key="6">
    <source>
        <dbReference type="EMBL" id="CAB4177374.1"/>
    </source>
</evidence>
<dbReference type="EMBL" id="LR796947">
    <property type="protein sequence ID" value="CAB4177374.1"/>
    <property type="molecule type" value="Genomic_DNA"/>
</dbReference>
<accession>A0A6J5QCK4</accession>
<dbReference type="InterPro" id="IPR036977">
    <property type="entry name" value="DNA_primase_Znf_CHC2"/>
</dbReference>
<dbReference type="InterPro" id="IPR002694">
    <property type="entry name" value="Znf_CHC2"/>
</dbReference>
<keyword evidence="3" id="KW-0862">Zinc</keyword>
<protein>
    <submittedName>
        <fullName evidence="6">Zinc finger, CHC2-type</fullName>
    </submittedName>
</protein>
<dbReference type="PANTHER" id="PTHR30313:SF2">
    <property type="entry name" value="DNA PRIMASE"/>
    <property type="match status" value="1"/>
</dbReference>
<dbReference type="SMART" id="SM00400">
    <property type="entry name" value="ZnF_CHCC"/>
    <property type="match status" value="1"/>
</dbReference>
<dbReference type="SUPFAM" id="SSF57783">
    <property type="entry name" value="Zinc beta-ribbon"/>
    <property type="match status" value="1"/>
</dbReference>
<evidence type="ECO:0000256" key="1">
    <source>
        <dbReference type="ARBA" id="ARBA00022723"/>
    </source>
</evidence>
<keyword evidence="2" id="KW-0863">Zinc-finger</keyword>
<dbReference type="PANTHER" id="PTHR30313">
    <property type="entry name" value="DNA PRIMASE"/>
    <property type="match status" value="1"/>
</dbReference>
<dbReference type="GO" id="GO:0008270">
    <property type="term" value="F:zinc ion binding"/>
    <property type="evidence" value="ECO:0007669"/>
    <property type="project" value="UniProtKB-KW"/>
</dbReference>
<sequence length="126" mass="13646">MQTKHSIGEYLEYIGAQVPSNGSGYRKMKCPFHDDNHASAAVDFDNNIFKCHGCGVAGDVYKLIQHKEGVSYHEAIKYAETLSLTGYSAIQQPFGTGRRLSSKSQSIGRRGQNLSSGSGRRSSSGA</sequence>
<organism evidence="6">
    <name type="scientific">uncultured Caudovirales phage</name>
    <dbReference type="NCBI Taxonomy" id="2100421"/>
    <lineage>
        <taxon>Viruses</taxon>
        <taxon>Duplodnaviria</taxon>
        <taxon>Heunggongvirae</taxon>
        <taxon>Uroviricota</taxon>
        <taxon>Caudoviricetes</taxon>
        <taxon>Peduoviridae</taxon>
        <taxon>Maltschvirus</taxon>
        <taxon>Maltschvirus maltsch</taxon>
    </lineage>
</organism>
<gene>
    <name evidence="6" type="ORF">UFOVP999_42</name>
</gene>
<proteinExistence type="predicted"/>
<evidence type="ECO:0000259" key="5">
    <source>
        <dbReference type="SMART" id="SM00400"/>
    </source>
</evidence>
<dbReference type="GO" id="GO:0006269">
    <property type="term" value="P:DNA replication, synthesis of primer"/>
    <property type="evidence" value="ECO:0007669"/>
    <property type="project" value="TreeGrafter"/>
</dbReference>
<dbReference type="InterPro" id="IPR050219">
    <property type="entry name" value="DnaG_primase"/>
</dbReference>
<evidence type="ECO:0000256" key="2">
    <source>
        <dbReference type="ARBA" id="ARBA00022771"/>
    </source>
</evidence>
<evidence type="ECO:0000256" key="4">
    <source>
        <dbReference type="SAM" id="MobiDB-lite"/>
    </source>
</evidence>
<dbReference type="GO" id="GO:0003677">
    <property type="term" value="F:DNA binding"/>
    <property type="evidence" value="ECO:0007669"/>
    <property type="project" value="InterPro"/>
</dbReference>
<keyword evidence="1" id="KW-0479">Metal-binding</keyword>
<dbReference type="GO" id="GO:0003899">
    <property type="term" value="F:DNA-directed RNA polymerase activity"/>
    <property type="evidence" value="ECO:0007669"/>
    <property type="project" value="InterPro"/>
</dbReference>
<feature type="domain" description="Zinc finger CHC2-type" evidence="5">
    <location>
        <begin position="30"/>
        <end position="80"/>
    </location>
</feature>
<evidence type="ECO:0000256" key="3">
    <source>
        <dbReference type="ARBA" id="ARBA00022833"/>
    </source>
</evidence>
<dbReference type="Pfam" id="PF01807">
    <property type="entry name" value="Zn_ribbon_DnaG"/>
    <property type="match status" value="1"/>
</dbReference>
<dbReference type="Gene3D" id="3.90.580.10">
    <property type="entry name" value="Zinc finger, CHC2-type domain"/>
    <property type="match status" value="1"/>
</dbReference>
<feature type="compositionally biased region" description="Low complexity" evidence="4">
    <location>
        <begin position="108"/>
        <end position="126"/>
    </location>
</feature>
<name>A0A6J5QCK4_9CAUD</name>
<feature type="region of interest" description="Disordered" evidence="4">
    <location>
        <begin position="94"/>
        <end position="126"/>
    </location>
</feature>